<evidence type="ECO:0000313" key="3">
    <source>
        <dbReference type="EMBL" id="KAB4475252.1"/>
    </source>
</evidence>
<dbReference type="RefSeq" id="WP_147395948.1">
    <property type="nucleotide sequence ID" value="NZ_CAXSMB010000010.1"/>
</dbReference>
<dbReference type="PANTHER" id="PTHR31332:SF0">
    <property type="entry name" value="7-HYDROXYMETHYL CHLOROPHYLL A REDUCTASE, CHLOROPLASTIC"/>
    <property type="match status" value="1"/>
</dbReference>
<dbReference type="Pfam" id="PF04432">
    <property type="entry name" value="FrhB_FdhB_C"/>
    <property type="match status" value="1"/>
</dbReference>
<dbReference type="PANTHER" id="PTHR31332">
    <property type="entry name" value="7-HYDROXYMETHYL CHLOROPHYLL A REDUCTASE, CHLOROPLASTIC"/>
    <property type="match status" value="1"/>
</dbReference>
<dbReference type="Proteomes" id="UP000436858">
    <property type="component" value="Unassembled WGS sequence"/>
</dbReference>
<evidence type="ECO:0000259" key="1">
    <source>
        <dbReference type="Pfam" id="PF04422"/>
    </source>
</evidence>
<dbReference type="InterPro" id="IPR007525">
    <property type="entry name" value="FrhB_FdhB_C"/>
</dbReference>
<proteinExistence type="predicted"/>
<feature type="domain" description="Coenzyme F420 hydrogenase/dehydrogenase beta subunit C-terminal" evidence="2">
    <location>
        <begin position="182"/>
        <end position="342"/>
    </location>
</feature>
<reference evidence="3 4" key="1">
    <citation type="journal article" date="2019" name="Nat. Med.">
        <title>A library of human gut bacterial isolates paired with longitudinal multiomics data enables mechanistic microbiome research.</title>
        <authorList>
            <person name="Poyet M."/>
            <person name="Groussin M."/>
            <person name="Gibbons S.M."/>
            <person name="Avila-Pacheco J."/>
            <person name="Jiang X."/>
            <person name="Kearney S.M."/>
            <person name="Perrotta A.R."/>
            <person name="Berdy B."/>
            <person name="Zhao S."/>
            <person name="Lieberman T.D."/>
            <person name="Swanson P.K."/>
            <person name="Smith M."/>
            <person name="Roesemann S."/>
            <person name="Alexander J.E."/>
            <person name="Rich S.A."/>
            <person name="Livny J."/>
            <person name="Vlamakis H."/>
            <person name="Clish C."/>
            <person name="Bullock K."/>
            <person name="Deik A."/>
            <person name="Scott J."/>
            <person name="Pierce K.A."/>
            <person name="Xavier R.J."/>
            <person name="Alm E.J."/>
        </authorList>
    </citation>
    <scope>NUCLEOTIDE SEQUENCE [LARGE SCALE GENOMIC DNA]</scope>
    <source>
        <strain evidence="3 4">BIOML-A162</strain>
    </source>
</reference>
<dbReference type="InterPro" id="IPR045220">
    <property type="entry name" value="FRHB/FDHB/HCAR-like"/>
</dbReference>
<name>A0A6I0SIX9_BACT4</name>
<dbReference type="InterPro" id="IPR007516">
    <property type="entry name" value="Co_F420_Hydgase/DH_bsu_N"/>
</dbReference>
<gene>
    <name evidence="3" type="ORF">GAN91_22245</name>
</gene>
<accession>A0A6I0SIX9</accession>
<feature type="domain" description="Coenzyme F420 hydrogenase/dehydrogenase beta subunit N-terminal" evidence="1">
    <location>
        <begin position="101"/>
        <end position="175"/>
    </location>
</feature>
<organism evidence="3 4">
    <name type="scientific">Bacteroides thetaiotaomicron</name>
    <dbReference type="NCBI Taxonomy" id="818"/>
    <lineage>
        <taxon>Bacteria</taxon>
        <taxon>Pseudomonadati</taxon>
        <taxon>Bacteroidota</taxon>
        <taxon>Bacteroidia</taxon>
        <taxon>Bacteroidales</taxon>
        <taxon>Bacteroidaceae</taxon>
        <taxon>Bacteroides</taxon>
    </lineage>
</organism>
<dbReference type="Pfam" id="PF04422">
    <property type="entry name" value="FrhB_FdhB_N"/>
    <property type="match status" value="1"/>
</dbReference>
<evidence type="ECO:0000313" key="4">
    <source>
        <dbReference type="Proteomes" id="UP000436858"/>
    </source>
</evidence>
<comment type="caution">
    <text evidence="3">The sequence shown here is derived from an EMBL/GenBank/DDBJ whole genome shotgun (WGS) entry which is preliminary data.</text>
</comment>
<dbReference type="EMBL" id="WCRY01000028">
    <property type="protein sequence ID" value="KAB4475252.1"/>
    <property type="molecule type" value="Genomic_DNA"/>
</dbReference>
<dbReference type="AlphaFoldDB" id="A0A6I0SIX9"/>
<sequence length="407" mass="46380">MQKAEKLYYLLFDMHPNTIKEVIKSDLCLGCGLCHVINEDTDITEKDGNLKSSFKNTASKEDHIKVCPGAGYDIEEMGKSIHQAPHFIYELGYYSSLQLVHSTDDEILKRASSGGAMTAIALYMLESGKADGIICTKYTYPNGKPRQTTYVARTKAELLEAQGSKYCPTSTLSILTELKEGERYVLIGTPCQIAGWRKYAKYYSITFEIVLTIANFCGGYRDYREMDYFVKEVAGFNTVTHFQHRGDGVPGQMRIVNEEGKEWSYPYPEYAKLSPIQKNNRCVYCIDATGELADFSCGDAWLDRVKTTNQVWSTIIARNEKAEAILAQIKTGGYIEVGEISQDEVILSQKLNITSKKYRQYKRMKVSSWMLRTIPNWHHKVYDVSGNYFSEIKILVSKFLDKHIRKK</sequence>
<protein>
    <submittedName>
        <fullName evidence="3">Uncharacterized protein</fullName>
    </submittedName>
</protein>
<evidence type="ECO:0000259" key="2">
    <source>
        <dbReference type="Pfam" id="PF04432"/>
    </source>
</evidence>
<dbReference type="GO" id="GO:0052592">
    <property type="term" value="F:oxidoreductase activity, acting on CH or CH2 groups, with an iron-sulfur protein as acceptor"/>
    <property type="evidence" value="ECO:0007669"/>
    <property type="project" value="TreeGrafter"/>
</dbReference>